<reference evidence="1" key="2">
    <citation type="journal article" date="2022" name="New Phytol.">
        <title>Evolutionary transition to the ectomycorrhizal habit in the genomes of a hyperdiverse lineage of mushroom-forming fungi.</title>
        <authorList>
            <person name="Looney B."/>
            <person name="Miyauchi S."/>
            <person name="Morin E."/>
            <person name="Drula E."/>
            <person name="Courty P.E."/>
            <person name="Kohler A."/>
            <person name="Kuo A."/>
            <person name="LaButti K."/>
            <person name="Pangilinan J."/>
            <person name="Lipzen A."/>
            <person name="Riley R."/>
            <person name="Andreopoulos W."/>
            <person name="He G."/>
            <person name="Johnson J."/>
            <person name="Nolan M."/>
            <person name="Tritt A."/>
            <person name="Barry K.W."/>
            <person name="Grigoriev I.V."/>
            <person name="Nagy L.G."/>
            <person name="Hibbett D."/>
            <person name="Henrissat B."/>
            <person name="Matheny P.B."/>
            <person name="Labbe J."/>
            <person name="Martin F.M."/>
        </authorList>
    </citation>
    <scope>NUCLEOTIDE SEQUENCE</scope>
    <source>
        <strain evidence="1">HHB10654</strain>
    </source>
</reference>
<dbReference type="EMBL" id="MU277215">
    <property type="protein sequence ID" value="KAI0060943.1"/>
    <property type="molecule type" value="Genomic_DNA"/>
</dbReference>
<evidence type="ECO:0000313" key="2">
    <source>
        <dbReference type="Proteomes" id="UP000814140"/>
    </source>
</evidence>
<evidence type="ECO:0000313" key="1">
    <source>
        <dbReference type="EMBL" id="KAI0060943.1"/>
    </source>
</evidence>
<keyword evidence="2" id="KW-1185">Reference proteome</keyword>
<dbReference type="Proteomes" id="UP000814140">
    <property type="component" value="Unassembled WGS sequence"/>
</dbReference>
<organism evidence="1 2">
    <name type="scientific">Artomyces pyxidatus</name>
    <dbReference type="NCBI Taxonomy" id="48021"/>
    <lineage>
        <taxon>Eukaryota</taxon>
        <taxon>Fungi</taxon>
        <taxon>Dikarya</taxon>
        <taxon>Basidiomycota</taxon>
        <taxon>Agaricomycotina</taxon>
        <taxon>Agaricomycetes</taxon>
        <taxon>Russulales</taxon>
        <taxon>Auriscalpiaceae</taxon>
        <taxon>Artomyces</taxon>
    </lineage>
</organism>
<sequence>MSSHRLSLAQQIAELEEPAPVDVDPEDEHRGSPAPFEGTTDAREHYVQVGPSALRRLQDSVADPKYEGVKTSRKQLMDDSDSEVASDLEAARETGEHTGQDAEDELEEEEDESDASSSSEREDEGEVNGLHPRTIPNLRVGENPVPIADDLSSTLQQKRVEDRKKGQAVSRQLSLWDNLLDARIRLQKSAVAANRLPPTSKIPDFASDPRCLEAQHALLSEAVSLTDELSLLREGLLAREDGVNLRPRKRRRVSETLAEIDGGDRDWEGLIREVGEDVVGLEHAYHAHLTHTLAKWSAKIAAVAPSALLPSSRSAFSGSRAGAVKTVGAQVDEVLQADGVKLLARTRVRRGKGTRIGFADGEAGHDDDQEDIDMFDDADFYQQLLRDVIDARGGGARPGDDWMAVQRQKKAKKSVDTKASKGRKLRYEVHEKIQNFMVPVPLAGGGWHEAQIDELFASLLGKGFEGAGPITEEMEDVVPSGGALADPPAEVLKGFRVFG</sequence>
<protein>
    <submittedName>
        <fullName evidence="1">TRAUB-domain-containing protein</fullName>
    </submittedName>
</protein>
<name>A0ACB8SWR5_9AGAM</name>
<proteinExistence type="predicted"/>
<reference evidence="1" key="1">
    <citation type="submission" date="2021-03" db="EMBL/GenBank/DDBJ databases">
        <authorList>
            <consortium name="DOE Joint Genome Institute"/>
            <person name="Ahrendt S."/>
            <person name="Looney B.P."/>
            <person name="Miyauchi S."/>
            <person name="Morin E."/>
            <person name="Drula E."/>
            <person name="Courty P.E."/>
            <person name="Chicoki N."/>
            <person name="Fauchery L."/>
            <person name="Kohler A."/>
            <person name="Kuo A."/>
            <person name="Labutti K."/>
            <person name="Pangilinan J."/>
            <person name="Lipzen A."/>
            <person name="Riley R."/>
            <person name="Andreopoulos W."/>
            <person name="He G."/>
            <person name="Johnson J."/>
            <person name="Barry K.W."/>
            <person name="Grigoriev I.V."/>
            <person name="Nagy L."/>
            <person name="Hibbett D."/>
            <person name="Henrissat B."/>
            <person name="Matheny P.B."/>
            <person name="Labbe J."/>
            <person name="Martin F."/>
        </authorList>
    </citation>
    <scope>NUCLEOTIDE SEQUENCE</scope>
    <source>
        <strain evidence="1">HHB10654</strain>
    </source>
</reference>
<accession>A0ACB8SWR5</accession>
<gene>
    <name evidence="1" type="ORF">BV25DRAFT_1827160</name>
</gene>
<comment type="caution">
    <text evidence="1">The sequence shown here is derived from an EMBL/GenBank/DDBJ whole genome shotgun (WGS) entry which is preliminary data.</text>
</comment>